<dbReference type="SUPFAM" id="SSF82153">
    <property type="entry name" value="FAS1 domain"/>
    <property type="match status" value="1"/>
</dbReference>
<name>A0AAD9MIV4_PROWI</name>
<dbReference type="AlphaFoldDB" id="A0AAD9MIV4"/>
<evidence type="ECO:0000259" key="2">
    <source>
        <dbReference type="PROSITE" id="PS50213"/>
    </source>
</evidence>
<feature type="domain" description="FAS1" evidence="2">
    <location>
        <begin position="25"/>
        <end position="176"/>
    </location>
</feature>
<dbReference type="InterPro" id="IPR036378">
    <property type="entry name" value="FAS1_dom_sf"/>
</dbReference>
<protein>
    <recommendedName>
        <fullName evidence="2">FAS1 domain-containing protein</fullName>
    </recommendedName>
</protein>
<evidence type="ECO:0000256" key="1">
    <source>
        <dbReference type="SAM" id="SignalP"/>
    </source>
</evidence>
<dbReference type="PROSITE" id="PS50213">
    <property type="entry name" value="FAS1"/>
    <property type="match status" value="1"/>
</dbReference>
<feature type="chain" id="PRO_5042095894" description="FAS1 domain-containing protein" evidence="1">
    <location>
        <begin position="22"/>
        <end position="187"/>
    </location>
</feature>
<evidence type="ECO:0000313" key="3">
    <source>
        <dbReference type="EMBL" id="KAK2080699.1"/>
    </source>
</evidence>
<reference evidence="3" key="1">
    <citation type="submission" date="2021-01" db="EMBL/GenBank/DDBJ databases">
        <authorList>
            <person name="Eckstrom K.M.E."/>
        </authorList>
    </citation>
    <scope>NUCLEOTIDE SEQUENCE</scope>
    <source>
        <strain evidence="3">UVCC 0001</strain>
    </source>
</reference>
<dbReference type="Proteomes" id="UP001255856">
    <property type="component" value="Unassembled WGS sequence"/>
</dbReference>
<gene>
    <name evidence="3" type="ORF">QBZ16_000553</name>
</gene>
<sequence length="187" mass="20653">MKLAHVFLAFLAVSAVSVATAEFEEVSIWDALSASKEHTVLTETLDFLGLAEVLGETNLTLTLLSPTDLAFDIFFKALGLEGNVSTILNAFNIDALAEVIGYHFLVDAIPLEYILDNNNKTIKEHTLAGNVTVHLFENHSDGAAWVKGRTGESMLREWTASEQPYPSFLYPVDKVLLPRKYSDFPGY</sequence>
<keyword evidence="4" id="KW-1185">Reference proteome</keyword>
<dbReference type="Pfam" id="PF02469">
    <property type="entry name" value="Fasciclin"/>
    <property type="match status" value="1"/>
</dbReference>
<keyword evidence="1" id="KW-0732">Signal</keyword>
<accession>A0AAD9MIV4</accession>
<dbReference type="InterPro" id="IPR000782">
    <property type="entry name" value="FAS1_domain"/>
</dbReference>
<evidence type="ECO:0000313" key="4">
    <source>
        <dbReference type="Proteomes" id="UP001255856"/>
    </source>
</evidence>
<organism evidence="3 4">
    <name type="scientific">Prototheca wickerhamii</name>
    <dbReference type="NCBI Taxonomy" id="3111"/>
    <lineage>
        <taxon>Eukaryota</taxon>
        <taxon>Viridiplantae</taxon>
        <taxon>Chlorophyta</taxon>
        <taxon>core chlorophytes</taxon>
        <taxon>Trebouxiophyceae</taxon>
        <taxon>Chlorellales</taxon>
        <taxon>Chlorellaceae</taxon>
        <taxon>Prototheca</taxon>
    </lineage>
</organism>
<dbReference type="EMBL" id="JASFZW010000001">
    <property type="protein sequence ID" value="KAK2080699.1"/>
    <property type="molecule type" value="Genomic_DNA"/>
</dbReference>
<feature type="signal peptide" evidence="1">
    <location>
        <begin position="1"/>
        <end position="21"/>
    </location>
</feature>
<proteinExistence type="predicted"/>
<comment type="caution">
    <text evidence="3">The sequence shown here is derived from an EMBL/GenBank/DDBJ whole genome shotgun (WGS) entry which is preliminary data.</text>
</comment>
<dbReference type="Gene3D" id="2.30.180.10">
    <property type="entry name" value="FAS1 domain"/>
    <property type="match status" value="1"/>
</dbReference>